<comment type="similarity">
    <text evidence="2">Belongs to the MTB12 family.</text>
</comment>
<dbReference type="EMBL" id="JBIAMX010000017">
    <property type="protein sequence ID" value="MFF0545889.1"/>
    <property type="molecule type" value="Genomic_DNA"/>
</dbReference>
<dbReference type="Proteomes" id="UP001601444">
    <property type="component" value="Unassembled WGS sequence"/>
</dbReference>
<name>A0ABW6PTY6_9NOCA</name>
<evidence type="ECO:0000256" key="3">
    <source>
        <dbReference type="SAM" id="SignalP"/>
    </source>
</evidence>
<reference evidence="5 6" key="1">
    <citation type="submission" date="2024-10" db="EMBL/GenBank/DDBJ databases">
        <title>The Natural Products Discovery Center: Release of the First 8490 Sequenced Strains for Exploring Actinobacteria Biosynthetic Diversity.</title>
        <authorList>
            <person name="Kalkreuter E."/>
            <person name="Kautsar S.A."/>
            <person name="Yang D."/>
            <person name="Bader C.D."/>
            <person name="Teijaro C.N."/>
            <person name="Fluegel L."/>
            <person name="Davis C.M."/>
            <person name="Simpson J.R."/>
            <person name="Lauterbach L."/>
            <person name="Steele A.D."/>
            <person name="Gui C."/>
            <person name="Meng S."/>
            <person name="Li G."/>
            <person name="Viehrig K."/>
            <person name="Ye F."/>
            <person name="Su P."/>
            <person name="Kiefer A.F."/>
            <person name="Nichols A."/>
            <person name="Cepeda A.J."/>
            <person name="Yan W."/>
            <person name="Fan B."/>
            <person name="Jiang Y."/>
            <person name="Adhikari A."/>
            <person name="Zheng C.-J."/>
            <person name="Schuster L."/>
            <person name="Cowan T.M."/>
            <person name="Smanski M.J."/>
            <person name="Chevrette M.G."/>
            <person name="De Carvalho L.P.S."/>
            <person name="Shen B."/>
        </authorList>
    </citation>
    <scope>NUCLEOTIDE SEQUENCE [LARGE SCALE GENOMIC DNA]</scope>
    <source>
        <strain evidence="5 6">NPDC004045</strain>
    </source>
</reference>
<evidence type="ECO:0000256" key="2">
    <source>
        <dbReference type="ARBA" id="ARBA00093774"/>
    </source>
</evidence>
<evidence type="ECO:0000313" key="5">
    <source>
        <dbReference type="EMBL" id="MFF0545889.1"/>
    </source>
</evidence>
<feature type="signal peptide" evidence="3">
    <location>
        <begin position="1"/>
        <end position="21"/>
    </location>
</feature>
<organism evidence="5 6">
    <name type="scientific">Nocardia thailandica</name>
    <dbReference type="NCBI Taxonomy" id="257275"/>
    <lineage>
        <taxon>Bacteria</taxon>
        <taxon>Bacillati</taxon>
        <taxon>Actinomycetota</taxon>
        <taxon>Actinomycetes</taxon>
        <taxon>Mycobacteriales</taxon>
        <taxon>Nocardiaceae</taxon>
        <taxon>Nocardia</taxon>
    </lineage>
</organism>
<sequence length="137" mass="13829">MIRSFAAASLAAAALLMPVTAAVVATAPVAVAAPAAPSAGELNGVVQSAFNGNSGALESGDASSIAVVRERVNAIPGYHWSVVGPVSVDGDVASATINSSLGDYTFPIPVTFKYIGGAWKLSQESEQTLIGYATMSW</sequence>
<protein>
    <recommendedName>
        <fullName evidence="4">Low molecular weight antigen MTB12-like C-terminal domain-containing protein</fullName>
    </recommendedName>
</protein>
<accession>A0ABW6PTY6</accession>
<dbReference type="Pfam" id="PF26580">
    <property type="entry name" value="Mtb12_C"/>
    <property type="match status" value="1"/>
</dbReference>
<gene>
    <name evidence="5" type="ORF">ACFYTF_23915</name>
</gene>
<keyword evidence="6" id="KW-1185">Reference proteome</keyword>
<feature type="domain" description="Low molecular weight antigen MTB12-like C-terminal" evidence="4">
    <location>
        <begin position="35"/>
        <end position="133"/>
    </location>
</feature>
<evidence type="ECO:0000256" key="1">
    <source>
        <dbReference type="ARBA" id="ARBA00022729"/>
    </source>
</evidence>
<dbReference type="InterPro" id="IPR058644">
    <property type="entry name" value="Mtb12-like_C"/>
</dbReference>
<dbReference type="RefSeq" id="WP_052314507.1">
    <property type="nucleotide sequence ID" value="NZ_JBIAMX010000017.1"/>
</dbReference>
<proteinExistence type="inferred from homology"/>
<keyword evidence="1 3" id="KW-0732">Signal</keyword>
<feature type="chain" id="PRO_5045852211" description="Low molecular weight antigen MTB12-like C-terminal domain-containing protein" evidence="3">
    <location>
        <begin position="22"/>
        <end position="137"/>
    </location>
</feature>
<evidence type="ECO:0000259" key="4">
    <source>
        <dbReference type="Pfam" id="PF26580"/>
    </source>
</evidence>
<evidence type="ECO:0000313" key="6">
    <source>
        <dbReference type="Proteomes" id="UP001601444"/>
    </source>
</evidence>
<comment type="caution">
    <text evidence="5">The sequence shown here is derived from an EMBL/GenBank/DDBJ whole genome shotgun (WGS) entry which is preliminary data.</text>
</comment>